<evidence type="ECO:0000256" key="7">
    <source>
        <dbReference type="HAMAP-Rule" id="MF_00537"/>
    </source>
</evidence>
<keyword evidence="7" id="KW-0699">rRNA-binding</keyword>
<sequence>MAKTSSVEKNLRRERMVKQYKGRRDRLKAIAVDLNAAPEERFKARIKLSELPRNSAPTRVRSRCAITGRPRAVYRKFKLSRIALRELASSGMIPGMTKASW</sequence>
<evidence type="ECO:0000313" key="9">
    <source>
        <dbReference type="Proteomes" id="UP001330434"/>
    </source>
</evidence>
<dbReference type="RefSeq" id="WP_331256329.1">
    <property type="nucleotide sequence ID" value="NZ_CP133270.1"/>
</dbReference>
<organism evidence="8 9">
    <name type="scientific">Candidatus Bealeia paramacronuclearis</name>
    <dbReference type="NCBI Taxonomy" id="1921001"/>
    <lineage>
        <taxon>Bacteria</taxon>
        <taxon>Pseudomonadati</taxon>
        <taxon>Pseudomonadota</taxon>
        <taxon>Alphaproteobacteria</taxon>
        <taxon>Holosporales</taxon>
        <taxon>Holosporaceae</taxon>
        <taxon>Candidatus Bealeia</taxon>
    </lineage>
</organism>
<dbReference type="Proteomes" id="UP001330434">
    <property type="component" value="Chromosome"/>
</dbReference>
<gene>
    <name evidence="7" type="primary">rpsN</name>
    <name evidence="8" type="ORF">Bealeia1_01831</name>
</gene>
<reference evidence="8 9" key="1">
    <citation type="journal article" date="2024" name="Environ. Microbiol.">
        <title>Novel evolutionary insights on the interactions of the Holosporales (Alphaproteobacteria) with eukaryotic hosts from comparative genomics.</title>
        <authorList>
            <person name="Giovannini M."/>
            <person name="Petroni G."/>
            <person name="Castelli M."/>
        </authorList>
    </citation>
    <scope>NUCLEOTIDE SEQUENCE [LARGE SCALE GENOMIC DNA]</scope>
    <source>
        <strain evidence="8 9">US_Bl 15I1</strain>
    </source>
</reference>
<keyword evidence="3 7" id="KW-0689">Ribosomal protein</keyword>
<evidence type="ECO:0000256" key="2">
    <source>
        <dbReference type="ARBA" id="ARBA00009083"/>
    </source>
</evidence>
<dbReference type="HAMAP" id="MF_00537">
    <property type="entry name" value="Ribosomal_uS14_1"/>
    <property type="match status" value="1"/>
</dbReference>
<evidence type="ECO:0000256" key="4">
    <source>
        <dbReference type="ARBA" id="ARBA00023274"/>
    </source>
</evidence>
<evidence type="ECO:0000313" key="8">
    <source>
        <dbReference type="EMBL" id="WVX67616.1"/>
    </source>
</evidence>
<evidence type="ECO:0000256" key="3">
    <source>
        <dbReference type="ARBA" id="ARBA00022980"/>
    </source>
</evidence>
<protein>
    <recommendedName>
        <fullName evidence="5 7">Small ribosomal subunit protein uS14</fullName>
    </recommendedName>
</protein>
<dbReference type="SUPFAM" id="SSF57716">
    <property type="entry name" value="Glucocorticoid receptor-like (DNA-binding domain)"/>
    <property type="match status" value="1"/>
</dbReference>
<evidence type="ECO:0000256" key="6">
    <source>
        <dbReference type="ARBA" id="ARBA00047110"/>
    </source>
</evidence>
<dbReference type="PANTHER" id="PTHR19836:SF19">
    <property type="entry name" value="SMALL RIBOSOMAL SUBUNIT PROTEIN US14M"/>
    <property type="match status" value="1"/>
</dbReference>
<dbReference type="Gene3D" id="1.10.287.1480">
    <property type="match status" value="1"/>
</dbReference>
<comment type="function">
    <text evidence="1 7">Binds 16S rRNA, required for the assembly of 30S particles and may also be responsible for determining the conformation of the 16S rRNA at the A site.</text>
</comment>
<proteinExistence type="inferred from homology"/>
<evidence type="ECO:0000256" key="5">
    <source>
        <dbReference type="ARBA" id="ARBA00035167"/>
    </source>
</evidence>
<dbReference type="InterPro" id="IPR018271">
    <property type="entry name" value="Ribosomal_uS14_CS"/>
</dbReference>
<keyword evidence="9" id="KW-1185">Reference proteome</keyword>
<keyword evidence="4 7" id="KW-0687">Ribonucleoprotein</keyword>
<dbReference type="NCBIfam" id="NF006477">
    <property type="entry name" value="PRK08881.1"/>
    <property type="match status" value="1"/>
</dbReference>
<dbReference type="InterPro" id="IPR023036">
    <property type="entry name" value="Ribosomal_uS14_bac/plastid"/>
</dbReference>
<dbReference type="EMBL" id="CP133270">
    <property type="protein sequence ID" value="WVX67616.1"/>
    <property type="molecule type" value="Genomic_DNA"/>
</dbReference>
<evidence type="ECO:0000256" key="1">
    <source>
        <dbReference type="ARBA" id="ARBA00003686"/>
    </source>
</evidence>
<dbReference type="PROSITE" id="PS00527">
    <property type="entry name" value="RIBOSOMAL_S14"/>
    <property type="match status" value="1"/>
</dbReference>
<dbReference type="Pfam" id="PF00253">
    <property type="entry name" value="Ribosomal_S14"/>
    <property type="match status" value="1"/>
</dbReference>
<comment type="similarity">
    <text evidence="2 7">Belongs to the universal ribosomal protein uS14 family.</text>
</comment>
<accession>A0ABZ2C687</accession>
<name>A0ABZ2C687_9PROT</name>
<dbReference type="PANTHER" id="PTHR19836">
    <property type="entry name" value="30S RIBOSOMAL PROTEIN S14"/>
    <property type="match status" value="1"/>
</dbReference>
<comment type="subunit">
    <text evidence="6 7">Part of the 30S ribosomal subunit. Contacts proteins S3 and S10.</text>
</comment>
<dbReference type="GO" id="GO:0005840">
    <property type="term" value="C:ribosome"/>
    <property type="evidence" value="ECO:0007669"/>
    <property type="project" value="UniProtKB-KW"/>
</dbReference>
<dbReference type="InterPro" id="IPR001209">
    <property type="entry name" value="Ribosomal_uS14"/>
</dbReference>
<keyword evidence="7" id="KW-0694">RNA-binding</keyword>